<evidence type="ECO:0000313" key="3">
    <source>
        <dbReference type="EMBL" id="POI18604.1"/>
    </source>
</evidence>
<dbReference type="EMBL" id="PPHD01120618">
    <property type="protein sequence ID" value="POI18604.1"/>
    <property type="molecule type" value="Genomic_DNA"/>
</dbReference>
<name>A0A2P4S3B2_BAMTH</name>
<protein>
    <submittedName>
        <fullName evidence="3">Uncharacterized protein</fullName>
    </submittedName>
</protein>
<dbReference type="Proteomes" id="UP000237246">
    <property type="component" value="Unassembled WGS sequence"/>
</dbReference>
<feature type="signal peptide" evidence="2">
    <location>
        <begin position="1"/>
        <end position="29"/>
    </location>
</feature>
<accession>A0A2P4S3B2</accession>
<keyword evidence="1" id="KW-0812">Transmembrane</keyword>
<evidence type="ECO:0000256" key="1">
    <source>
        <dbReference type="SAM" id="Phobius"/>
    </source>
</evidence>
<keyword evidence="1" id="KW-1133">Transmembrane helix</keyword>
<dbReference type="AlphaFoldDB" id="A0A2P4S3B2"/>
<gene>
    <name evidence="3" type="ORF">CIB84_017653</name>
</gene>
<feature type="chain" id="PRO_5015146072" evidence="2">
    <location>
        <begin position="30"/>
        <end position="126"/>
    </location>
</feature>
<feature type="transmembrane region" description="Helical" evidence="1">
    <location>
        <begin position="83"/>
        <end position="105"/>
    </location>
</feature>
<proteinExistence type="predicted"/>
<comment type="caution">
    <text evidence="3">The sequence shown here is derived from an EMBL/GenBank/DDBJ whole genome shotgun (WGS) entry which is preliminary data.</text>
</comment>
<reference evidence="3 4" key="1">
    <citation type="submission" date="2018-01" db="EMBL/GenBank/DDBJ databases">
        <title>Comparison of the Chinese Bamboo Partridge and Red Junglefowl genome sequences highlights the importance of demography in genome evolution.</title>
        <authorList>
            <person name="Tiley G.P."/>
            <person name="Kimball R.T."/>
            <person name="Braun E.L."/>
            <person name="Burleigh J.G."/>
        </authorList>
    </citation>
    <scope>NUCLEOTIDE SEQUENCE [LARGE SCALE GENOMIC DNA]</scope>
    <source>
        <strain evidence="3">RTK389</strain>
        <tissue evidence="3">Blood</tissue>
    </source>
</reference>
<keyword evidence="2" id="KW-0732">Signal</keyword>
<evidence type="ECO:0000313" key="4">
    <source>
        <dbReference type="Proteomes" id="UP000237246"/>
    </source>
</evidence>
<sequence length="126" mass="13823">MARSSRAGTWWWQWRGAVLLPLSSSSSLSSSSYSLPADSGTSRYSYRIRNSDLLSYPPGINVTLEVAPTPAPPGDERRSHGNLVVAVVRGCVAVLVFCLGLFFVVDARSLWRQRDKSPGGEPVQWL</sequence>
<keyword evidence="1" id="KW-0472">Membrane</keyword>
<keyword evidence="4" id="KW-1185">Reference proteome</keyword>
<organism evidence="3 4">
    <name type="scientific">Bambusicola thoracicus</name>
    <name type="common">Chinese bamboo-partridge</name>
    <name type="synonym">Perdix thoracica</name>
    <dbReference type="NCBI Taxonomy" id="9083"/>
    <lineage>
        <taxon>Eukaryota</taxon>
        <taxon>Metazoa</taxon>
        <taxon>Chordata</taxon>
        <taxon>Craniata</taxon>
        <taxon>Vertebrata</taxon>
        <taxon>Euteleostomi</taxon>
        <taxon>Archelosauria</taxon>
        <taxon>Archosauria</taxon>
        <taxon>Dinosauria</taxon>
        <taxon>Saurischia</taxon>
        <taxon>Theropoda</taxon>
        <taxon>Coelurosauria</taxon>
        <taxon>Aves</taxon>
        <taxon>Neognathae</taxon>
        <taxon>Galloanserae</taxon>
        <taxon>Galliformes</taxon>
        <taxon>Phasianidae</taxon>
        <taxon>Perdicinae</taxon>
        <taxon>Bambusicola</taxon>
    </lineage>
</organism>
<evidence type="ECO:0000256" key="2">
    <source>
        <dbReference type="SAM" id="SignalP"/>
    </source>
</evidence>